<dbReference type="InterPro" id="IPR006593">
    <property type="entry name" value="Cyt_b561/ferric_Rdtase_TM"/>
</dbReference>
<sequence>MAGLAMAFTAWMVGVAKFDTPSTVKHKQIGIAVMVIGLLQPLNAFVRPSKEVRDTKRKVWEFVHLNAGRAVIVIAAINMFSGLHQYDDIEGLSSSWGFVVLAWDIHGAASQAVGRNIFEKDWKPAARDLEPGEPAAKKRKVHSRAEQAVTAANFLLDSDDEESEACVVDEPVEDELDRYLGLQDVRAEVDV</sequence>
<dbReference type="PANTHER" id="PTHR47281">
    <property type="entry name" value="OS09G0557700 PROTEIN"/>
    <property type="match status" value="1"/>
</dbReference>
<evidence type="ECO:0000313" key="8">
    <source>
        <dbReference type="EMBL" id="KAK3273608.1"/>
    </source>
</evidence>
<keyword evidence="5" id="KW-1133">Transmembrane helix</keyword>
<dbReference type="CDD" id="cd08760">
    <property type="entry name" value="Cyt_b561_FRRS1_like"/>
    <property type="match status" value="1"/>
</dbReference>
<feature type="domain" description="Cytochrome b561" evidence="7">
    <location>
        <begin position="1"/>
        <end position="122"/>
    </location>
</feature>
<evidence type="ECO:0000256" key="5">
    <source>
        <dbReference type="ARBA" id="ARBA00022989"/>
    </source>
</evidence>
<dbReference type="GO" id="GO:0016020">
    <property type="term" value="C:membrane"/>
    <property type="evidence" value="ECO:0007669"/>
    <property type="project" value="UniProtKB-SubCell"/>
</dbReference>
<keyword evidence="9" id="KW-1185">Reference proteome</keyword>
<dbReference type="EMBL" id="LGRX02008373">
    <property type="protein sequence ID" value="KAK3273608.1"/>
    <property type="molecule type" value="Genomic_DNA"/>
</dbReference>
<accession>A0AAE0G988</accession>
<keyword evidence="4" id="KW-0249">Electron transport</keyword>
<proteinExistence type="predicted"/>
<keyword evidence="6" id="KW-0472">Membrane</keyword>
<gene>
    <name evidence="8" type="ORF">CYMTET_18161</name>
</gene>
<evidence type="ECO:0000256" key="6">
    <source>
        <dbReference type="ARBA" id="ARBA00023136"/>
    </source>
</evidence>
<name>A0AAE0G988_9CHLO</name>
<evidence type="ECO:0000259" key="7">
    <source>
        <dbReference type="PROSITE" id="PS50939"/>
    </source>
</evidence>
<comment type="subcellular location">
    <subcellularLocation>
        <location evidence="1">Membrane</location>
    </subcellularLocation>
</comment>
<evidence type="ECO:0000256" key="2">
    <source>
        <dbReference type="ARBA" id="ARBA00022448"/>
    </source>
</evidence>
<evidence type="ECO:0000256" key="3">
    <source>
        <dbReference type="ARBA" id="ARBA00022692"/>
    </source>
</evidence>
<dbReference type="Gene3D" id="1.20.120.1770">
    <property type="match status" value="1"/>
</dbReference>
<keyword evidence="2" id="KW-0813">Transport</keyword>
<comment type="caution">
    <text evidence="8">The sequence shown here is derived from an EMBL/GenBank/DDBJ whole genome shotgun (WGS) entry which is preliminary data.</text>
</comment>
<evidence type="ECO:0000256" key="1">
    <source>
        <dbReference type="ARBA" id="ARBA00004370"/>
    </source>
</evidence>
<organism evidence="8 9">
    <name type="scientific">Cymbomonas tetramitiformis</name>
    <dbReference type="NCBI Taxonomy" id="36881"/>
    <lineage>
        <taxon>Eukaryota</taxon>
        <taxon>Viridiplantae</taxon>
        <taxon>Chlorophyta</taxon>
        <taxon>Pyramimonadophyceae</taxon>
        <taxon>Pyramimonadales</taxon>
        <taxon>Pyramimonadaceae</taxon>
        <taxon>Cymbomonas</taxon>
    </lineage>
</organism>
<dbReference type="AlphaFoldDB" id="A0AAE0G988"/>
<dbReference type="PROSITE" id="PS50939">
    <property type="entry name" value="CYTOCHROME_B561"/>
    <property type="match status" value="1"/>
</dbReference>
<keyword evidence="3" id="KW-0812">Transmembrane</keyword>
<evidence type="ECO:0000313" key="9">
    <source>
        <dbReference type="Proteomes" id="UP001190700"/>
    </source>
</evidence>
<dbReference type="Proteomes" id="UP001190700">
    <property type="component" value="Unassembled WGS sequence"/>
</dbReference>
<evidence type="ECO:0000256" key="4">
    <source>
        <dbReference type="ARBA" id="ARBA00022982"/>
    </source>
</evidence>
<protein>
    <recommendedName>
        <fullName evidence="7">Cytochrome b561 domain-containing protein</fullName>
    </recommendedName>
</protein>
<dbReference type="InterPro" id="IPR045879">
    <property type="entry name" value="B561A"/>
</dbReference>
<reference evidence="8 9" key="1">
    <citation type="journal article" date="2015" name="Genome Biol. Evol.">
        <title>Comparative Genomics of a Bacterivorous Green Alga Reveals Evolutionary Causalities and Consequences of Phago-Mixotrophic Mode of Nutrition.</title>
        <authorList>
            <person name="Burns J.A."/>
            <person name="Paasch A."/>
            <person name="Narechania A."/>
            <person name="Kim E."/>
        </authorList>
    </citation>
    <scope>NUCLEOTIDE SEQUENCE [LARGE SCALE GENOMIC DNA]</scope>
    <source>
        <strain evidence="8 9">PLY_AMNH</strain>
    </source>
</reference>
<dbReference type="PANTHER" id="PTHR47281:SF1">
    <property type="entry name" value="OS09G0557700 PROTEIN"/>
    <property type="match status" value="1"/>
</dbReference>